<protein>
    <recommendedName>
        <fullName evidence="3">Cold-shock protein</fullName>
    </recommendedName>
</protein>
<keyword evidence="2" id="KW-1185">Reference proteome</keyword>
<evidence type="ECO:0008006" key="3">
    <source>
        <dbReference type="Google" id="ProtNLM"/>
    </source>
</evidence>
<gene>
    <name evidence="1" type="ORF">INH39_24260</name>
</gene>
<proteinExistence type="predicted"/>
<evidence type="ECO:0000313" key="2">
    <source>
        <dbReference type="Proteomes" id="UP000831532"/>
    </source>
</evidence>
<reference evidence="1 2" key="1">
    <citation type="submission" date="2020-10" db="EMBL/GenBank/DDBJ databases">
        <title>Genome analysis of Massilia species.</title>
        <authorList>
            <person name="Jung D.-H."/>
        </authorList>
    </citation>
    <scope>NUCLEOTIDE SEQUENCE [LARGE SCALE GENOMIC DNA]</scope>
    <source>
        <strain evidence="2">sipir</strain>
    </source>
</reference>
<sequence length="80" mass="8960">MSTKKAILSRVTPNGLGYLVDKNSRQILHFTFDKIPNYRGESTAQLGLAEGDDVMYEADNNGQVAKVFIPLRSARRAFAW</sequence>
<organism evidence="1 2">
    <name type="scientific">Massilia violaceinigra</name>
    <dbReference type="NCBI Taxonomy" id="2045208"/>
    <lineage>
        <taxon>Bacteria</taxon>
        <taxon>Pseudomonadati</taxon>
        <taxon>Pseudomonadota</taxon>
        <taxon>Betaproteobacteria</taxon>
        <taxon>Burkholderiales</taxon>
        <taxon>Oxalobacteraceae</taxon>
        <taxon>Telluria group</taxon>
        <taxon>Massilia</taxon>
    </lineage>
</organism>
<dbReference type="RefSeq" id="WP_243489686.1">
    <property type="nucleotide sequence ID" value="NZ_CP063361.1"/>
</dbReference>
<dbReference type="EMBL" id="CP063361">
    <property type="protein sequence ID" value="UOD28537.1"/>
    <property type="molecule type" value="Genomic_DNA"/>
</dbReference>
<dbReference type="Proteomes" id="UP000831532">
    <property type="component" value="Chromosome"/>
</dbReference>
<accession>A0ABY4A2C6</accession>
<name>A0ABY4A2C6_9BURK</name>
<evidence type="ECO:0000313" key="1">
    <source>
        <dbReference type="EMBL" id="UOD28537.1"/>
    </source>
</evidence>